<organism evidence="1 2">
    <name type="scientific">Pseudopithomyces chartarum</name>
    <dbReference type="NCBI Taxonomy" id="1892770"/>
    <lineage>
        <taxon>Eukaryota</taxon>
        <taxon>Fungi</taxon>
        <taxon>Dikarya</taxon>
        <taxon>Ascomycota</taxon>
        <taxon>Pezizomycotina</taxon>
        <taxon>Dothideomycetes</taxon>
        <taxon>Pleosporomycetidae</taxon>
        <taxon>Pleosporales</taxon>
        <taxon>Massarineae</taxon>
        <taxon>Didymosphaeriaceae</taxon>
        <taxon>Pseudopithomyces</taxon>
    </lineage>
</organism>
<reference evidence="1 2" key="1">
    <citation type="submission" date="2021-02" db="EMBL/GenBank/DDBJ databases">
        <title>Genome assembly of Pseudopithomyces chartarum.</title>
        <authorList>
            <person name="Jauregui R."/>
            <person name="Singh J."/>
            <person name="Voisey C."/>
        </authorList>
    </citation>
    <scope>NUCLEOTIDE SEQUENCE [LARGE SCALE GENOMIC DNA]</scope>
    <source>
        <strain evidence="1 2">AGR01</strain>
    </source>
</reference>
<dbReference type="EMBL" id="WVTA01000015">
    <property type="protein sequence ID" value="KAK3201786.1"/>
    <property type="molecule type" value="Genomic_DNA"/>
</dbReference>
<gene>
    <name evidence="1" type="ORF">GRF29_164g632524</name>
</gene>
<proteinExistence type="predicted"/>
<name>A0AAN6RDN8_9PLEO</name>
<evidence type="ECO:0000313" key="2">
    <source>
        <dbReference type="Proteomes" id="UP001280581"/>
    </source>
</evidence>
<comment type="caution">
    <text evidence="1">The sequence shown here is derived from an EMBL/GenBank/DDBJ whole genome shotgun (WGS) entry which is preliminary data.</text>
</comment>
<dbReference type="AlphaFoldDB" id="A0AAN6RDN8"/>
<evidence type="ECO:0000313" key="1">
    <source>
        <dbReference type="EMBL" id="KAK3201786.1"/>
    </source>
</evidence>
<dbReference type="Proteomes" id="UP001280581">
    <property type="component" value="Unassembled WGS sequence"/>
</dbReference>
<sequence>MTAVQNSAVEFMAMHTMYECTPENSPPKKLVLDILMDTWKFNMGALKQAGAQSPQPGTDMLERCWSKEVVPGTNEWNGFSGPLDWERDMIQHFCECYHDHTEAGVDSKKKA</sequence>
<keyword evidence="2" id="KW-1185">Reference proteome</keyword>
<accession>A0AAN6RDN8</accession>
<protein>
    <submittedName>
        <fullName evidence="1">Uncharacterized protein</fullName>
    </submittedName>
</protein>